<dbReference type="PANTHER" id="PTHR43371:SF1">
    <property type="entry name" value="RIBONUCLEOSIDE-DIPHOSPHATE REDUCTASE"/>
    <property type="match status" value="1"/>
</dbReference>
<organism evidence="6">
    <name type="scientific">marine sediment metagenome</name>
    <dbReference type="NCBI Taxonomy" id="412755"/>
    <lineage>
        <taxon>unclassified sequences</taxon>
        <taxon>metagenomes</taxon>
        <taxon>ecological metagenomes</taxon>
    </lineage>
</organism>
<keyword evidence="3" id="KW-0560">Oxidoreductase</keyword>
<proteinExistence type="predicted"/>
<dbReference type="InterPro" id="IPR000788">
    <property type="entry name" value="RNR_lg_C"/>
</dbReference>
<dbReference type="GO" id="GO:0031419">
    <property type="term" value="F:cobalamin binding"/>
    <property type="evidence" value="ECO:0007669"/>
    <property type="project" value="UniProtKB-KW"/>
</dbReference>
<feature type="non-terminal residue" evidence="6">
    <location>
        <position position="136"/>
    </location>
</feature>
<dbReference type="GO" id="GO:0004748">
    <property type="term" value="F:ribonucleoside-diphosphate reductase activity, thioredoxin disulfide as acceptor"/>
    <property type="evidence" value="ECO:0007669"/>
    <property type="project" value="TreeGrafter"/>
</dbReference>
<dbReference type="SUPFAM" id="SSF51998">
    <property type="entry name" value="PFL-like glycyl radical enzymes"/>
    <property type="match status" value="1"/>
</dbReference>
<dbReference type="Pfam" id="PF02867">
    <property type="entry name" value="Ribonuc_red_lgC"/>
    <property type="match status" value="1"/>
</dbReference>
<feature type="non-terminal residue" evidence="6">
    <location>
        <position position="1"/>
    </location>
</feature>
<dbReference type="PANTHER" id="PTHR43371">
    <property type="entry name" value="VITAMIN B12-DEPENDENT RIBONUCLEOTIDE REDUCTASE"/>
    <property type="match status" value="1"/>
</dbReference>
<dbReference type="AlphaFoldDB" id="X0XFV2"/>
<dbReference type="Gene3D" id="3.20.70.20">
    <property type="match status" value="1"/>
</dbReference>
<protein>
    <recommendedName>
        <fullName evidence="5">Ribonucleotide reductase large subunit C-terminal domain-containing protein</fullName>
    </recommendedName>
</protein>
<keyword evidence="4" id="KW-0170">Cobalt</keyword>
<evidence type="ECO:0000256" key="4">
    <source>
        <dbReference type="ARBA" id="ARBA00023285"/>
    </source>
</evidence>
<evidence type="ECO:0000256" key="1">
    <source>
        <dbReference type="ARBA" id="ARBA00001922"/>
    </source>
</evidence>
<dbReference type="InterPro" id="IPR050862">
    <property type="entry name" value="RdRp_reductase_class-2"/>
</dbReference>
<evidence type="ECO:0000256" key="2">
    <source>
        <dbReference type="ARBA" id="ARBA00022628"/>
    </source>
</evidence>
<feature type="domain" description="Ribonucleotide reductase large subunit C-terminal" evidence="5">
    <location>
        <begin position="13"/>
        <end position="136"/>
    </location>
</feature>
<evidence type="ECO:0000313" key="6">
    <source>
        <dbReference type="EMBL" id="GAG42064.1"/>
    </source>
</evidence>
<evidence type="ECO:0000259" key="5">
    <source>
        <dbReference type="Pfam" id="PF02867"/>
    </source>
</evidence>
<accession>X0XFV2</accession>
<comment type="cofactor">
    <cofactor evidence="1">
        <name>adenosylcob(III)alamin</name>
        <dbReference type="ChEBI" id="CHEBI:18408"/>
    </cofactor>
</comment>
<reference evidence="6" key="1">
    <citation type="journal article" date="2014" name="Front. Microbiol.">
        <title>High frequency of phylogenetically diverse reductive dehalogenase-homologous genes in deep subseafloor sedimentary metagenomes.</title>
        <authorList>
            <person name="Kawai M."/>
            <person name="Futagami T."/>
            <person name="Toyoda A."/>
            <person name="Takaki Y."/>
            <person name="Nishi S."/>
            <person name="Hori S."/>
            <person name="Arai W."/>
            <person name="Tsubouchi T."/>
            <person name="Morono Y."/>
            <person name="Uchiyama I."/>
            <person name="Ito T."/>
            <person name="Fujiyama A."/>
            <person name="Inagaki F."/>
            <person name="Takami H."/>
        </authorList>
    </citation>
    <scope>NUCLEOTIDE SEQUENCE</scope>
    <source>
        <strain evidence="6">Expedition CK06-06</strain>
    </source>
</reference>
<evidence type="ECO:0000256" key="3">
    <source>
        <dbReference type="ARBA" id="ARBA00023002"/>
    </source>
</evidence>
<dbReference type="EMBL" id="BARS01057535">
    <property type="protein sequence ID" value="GAG42064.1"/>
    <property type="molecule type" value="Genomic_DNA"/>
</dbReference>
<gene>
    <name evidence="6" type="ORF">S01H1_84323</name>
</gene>
<keyword evidence="2" id="KW-0846">Cobalamin</keyword>
<name>X0XFV2_9ZZZZ</name>
<sequence length="136" mass="15010">SIWGPDETCARDEMGERIRPTRPLRHCNVTTVAPTGTISIIAGCSSGIEPHFAVAFMRNQAGALMPDVNPDFVEQAEAGGWYSEDLMCRIADEGHIHFDEVPTEVQEVFVTAHDVTPEQHIRMQAAFQRNTDSAIS</sequence>
<comment type="caution">
    <text evidence="6">The sequence shown here is derived from an EMBL/GenBank/DDBJ whole genome shotgun (WGS) entry which is preliminary data.</text>
</comment>